<dbReference type="STRING" id="645991.Sgly_3341"/>
<dbReference type="HOGENOM" id="CLU_108535_0_0_9"/>
<accession>F0T2W6</accession>
<evidence type="ECO:0000313" key="1">
    <source>
        <dbReference type="EMBL" id="ADY57603.1"/>
    </source>
</evidence>
<dbReference type="OrthoDB" id="5464833at2"/>
<dbReference type="Proteomes" id="UP000007488">
    <property type="component" value="Chromosome"/>
</dbReference>
<sequence>MLIDKYLPDYQFHEKHEITTAAPPEKIYEAILSTDFVKNFVIAALFRIRGISQFTILDLTKVGFKILEEVYPEEIVIGLEGRFWTRNPAMREIDGESFLSPQSRDVARVAWNFFIEEKASGKSVLTTETRISCLNQDVLKKFQRYWFVIRPWSGLIRKHMLKEIRRQAEQNQSNWRS</sequence>
<dbReference type="AlphaFoldDB" id="F0T2W6"/>
<keyword evidence="2" id="KW-1185">Reference proteome</keyword>
<evidence type="ECO:0000313" key="2">
    <source>
        <dbReference type="Proteomes" id="UP000007488"/>
    </source>
</evidence>
<protein>
    <submittedName>
        <fullName evidence="1">Uncharacterized protein</fullName>
    </submittedName>
</protein>
<organism evidence="1 2">
    <name type="scientific">Syntrophobotulus glycolicus (strain DSM 8271 / FlGlyR)</name>
    <dbReference type="NCBI Taxonomy" id="645991"/>
    <lineage>
        <taxon>Bacteria</taxon>
        <taxon>Bacillati</taxon>
        <taxon>Bacillota</taxon>
        <taxon>Clostridia</taxon>
        <taxon>Eubacteriales</taxon>
        <taxon>Desulfitobacteriaceae</taxon>
        <taxon>Syntrophobotulus</taxon>
    </lineage>
</organism>
<dbReference type="KEGG" id="sgy:Sgly_3341"/>
<reference evidence="2" key="2">
    <citation type="submission" date="2011-02" db="EMBL/GenBank/DDBJ databases">
        <title>The complete genome of Syntrophobotulus glycolicus DSM 8271.</title>
        <authorList>
            <person name="Lucas S."/>
            <person name="Copeland A."/>
            <person name="Lapidus A."/>
            <person name="Bruce D."/>
            <person name="Goodwin L."/>
            <person name="Pitluck S."/>
            <person name="Kyrpides N."/>
            <person name="Mavromatis K."/>
            <person name="Pagani I."/>
            <person name="Ivanova N."/>
            <person name="Mikhailova N."/>
            <person name="Chertkov O."/>
            <person name="Held B."/>
            <person name="Detter J.C."/>
            <person name="Tapia R."/>
            <person name="Han C."/>
            <person name="Land M."/>
            <person name="Hauser L."/>
            <person name="Markowitz V."/>
            <person name="Cheng J.-F."/>
            <person name="Hugenholtz P."/>
            <person name="Woyke T."/>
            <person name="Wu D."/>
            <person name="Spring S."/>
            <person name="Schroeder M."/>
            <person name="Brambilla E."/>
            <person name="Klenk H.-P."/>
            <person name="Eisen J.A."/>
        </authorList>
    </citation>
    <scope>NUCLEOTIDE SEQUENCE [LARGE SCALE GENOMIC DNA]</scope>
    <source>
        <strain evidence="2">DSM 8271 / FlGlyR</strain>
    </source>
</reference>
<dbReference type="RefSeq" id="WP_013626328.1">
    <property type="nucleotide sequence ID" value="NC_015172.1"/>
</dbReference>
<proteinExistence type="predicted"/>
<name>F0T2W6_SYNGF</name>
<dbReference type="EMBL" id="CP002547">
    <property type="protein sequence ID" value="ADY57603.1"/>
    <property type="molecule type" value="Genomic_DNA"/>
</dbReference>
<reference evidence="1 2" key="1">
    <citation type="journal article" date="2011" name="Stand. Genomic Sci.">
        <title>Complete genome sequence of Syntrophobotulus glycolicus type strain (FlGlyR).</title>
        <authorList>
            <person name="Han C."/>
            <person name="Mwirichia R."/>
            <person name="Chertkov O."/>
            <person name="Held B."/>
            <person name="Lapidus A."/>
            <person name="Nolan M."/>
            <person name="Lucas S."/>
            <person name="Hammon N."/>
            <person name="Deshpande S."/>
            <person name="Cheng J.F."/>
            <person name="Tapia R."/>
            <person name="Goodwin L."/>
            <person name="Pitluck S."/>
            <person name="Huntemann M."/>
            <person name="Liolios K."/>
            <person name="Ivanova N."/>
            <person name="Pagani I."/>
            <person name="Mavromatis K."/>
            <person name="Ovchinikova G."/>
            <person name="Pati A."/>
            <person name="Chen A."/>
            <person name="Palaniappan K."/>
            <person name="Land M."/>
            <person name="Hauser L."/>
            <person name="Brambilla E.M."/>
            <person name="Rohde M."/>
            <person name="Spring S."/>
            <person name="Sikorski J."/>
            <person name="Goker M."/>
            <person name="Woyke T."/>
            <person name="Bristow J."/>
            <person name="Eisen J.A."/>
            <person name="Markowitz V."/>
            <person name="Hugenholtz P."/>
            <person name="Kyrpides N.C."/>
            <person name="Klenk H.P."/>
            <person name="Detter J.C."/>
        </authorList>
    </citation>
    <scope>NUCLEOTIDE SEQUENCE [LARGE SCALE GENOMIC DNA]</scope>
    <source>
        <strain evidence="2">DSM 8271 / FlGlyR</strain>
    </source>
</reference>
<gene>
    <name evidence="1" type="ordered locus">Sgly_3341</name>
</gene>
<dbReference type="eggNOG" id="ENOG50336H4">
    <property type="taxonomic scope" value="Bacteria"/>
</dbReference>